<dbReference type="Pfam" id="PF12927">
    <property type="entry name" value="DUF3835"/>
    <property type="match status" value="1"/>
</dbReference>
<evidence type="ECO:0000313" key="3">
    <source>
        <dbReference type="EMBL" id="PFH62244.1"/>
    </source>
</evidence>
<sequence length="578" mass="64776">MADDSERHRLQVQDSIEKLRNSLQHWLTWDAEYEALKEEVEVVSDDQTEELRRIHDGYEGELLRDRELDEIFGLQSPRSRRQIVNVLQRRIDYVTQNVETLRKRLDAEQSKHATTTAVAQPEGPEGDAETITDILEQLDDEDNVVSFRLHRPGDSLPQVREALEKAGVDDLEDGTQPPVDSPAGQVLPASTHVPVETWSKSPPAPNNHVAVQKPMMDPQEASNPPVEMSRRARRIDGIMRTAREQETISQQKPVIPEDEDPEDAALRRQMIQYGMRDIGAVVAELQLEEGDSDEDMDDVTEMDDDDDDGEDRYGRSTGRLVSDSYRQRMLELERKHGLESRFTRATNGEDQLSDGQDDEGIGRIKVKRQVSPSAAKAPPLKSSIKDKQGDADAKKGVRFAQSLDVAPDDEPAVPAIEEKEEPVPAVVVNPVSDIVERAGPGDVVTSATESKAPHRPSRFKQARDMTASSGAVPLGPLDVPFRFMDETRQETPKMPQDTTLAERLVEREPGSSPKPPDELDDSMSHSAVAGEHQRLRKRFIQRQGGFLQEDTSPVQLMEDLDDVSEPISRFKAARLSRK</sequence>
<protein>
    <recommendedName>
        <fullName evidence="2">DUF3835 domain-containing protein</fullName>
    </recommendedName>
</protein>
<dbReference type="PANTHER" id="PTHR15111:SF0">
    <property type="entry name" value="UNCONVENTIONAL PREFOLDIN RPB5 INTERACTOR 1"/>
    <property type="match status" value="1"/>
</dbReference>
<dbReference type="GO" id="GO:0000122">
    <property type="term" value="P:negative regulation of transcription by RNA polymerase II"/>
    <property type="evidence" value="ECO:0007669"/>
    <property type="project" value="TreeGrafter"/>
</dbReference>
<dbReference type="EMBL" id="LAZP02000035">
    <property type="protein sequence ID" value="PFH62244.1"/>
    <property type="molecule type" value="Genomic_DNA"/>
</dbReference>
<feature type="compositionally biased region" description="Basic and acidic residues" evidence="1">
    <location>
        <begin position="383"/>
        <end position="395"/>
    </location>
</feature>
<dbReference type="Proteomes" id="UP000037136">
    <property type="component" value="Unassembled WGS sequence"/>
</dbReference>
<organism evidence="3 4">
    <name type="scientific">Ophiocordyceps unilateralis</name>
    <name type="common">Zombie-ant fungus</name>
    <name type="synonym">Torrubia unilateralis</name>
    <dbReference type="NCBI Taxonomy" id="268505"/>
    <lineage>
        <taxon>Eukaryota</taxon>
        <taxon>Fungi</taxon>
        <taxon>Dikarya</taxon>
        <taxon>Ascomycota</taxon>
        <taxon>Pezizomycotina</taxon>
        <taxon>Sordariomycetes</taxon>
        <taxon>Hypocreomycetidae</taxon>
        <taxon>Hypocreales</taxon>
        <taxon>Ophiocordycipitaceae</taxon>
        <taxon>Ophiocordyceps</taxon>
    </lineage>
</organism>
<comment type="caution">
    <text evidence="3">The sequence shown here is derived from an EMBL/GenBank/DDBJ whole genome shotgun (WGS) entry which is preliminary data.</text>
</comment>
<reference evidence="3 4" key="1">
    <citation type="journal article" date="2015" name="BMC Genomics">
        <title>Gene expression during zombie ant biting behavior reflects the complexity underlying fungal parasitic behavioral manipulation.</title>
        <authorList>
            <person name="de Bekker C."/>
            <person name="Ohm R.A."/>
            <person name="Loreto R.G."/>
            <person name="Sebastian A."/>
            <person name="Albert I."/>
            <person name="Merrow M."/>
            <person name="Brachmann A."/>
            <person name="Hughes D.P."/>
        </authorList>
    </citation>
    <scope>NUCLEOTIDE SEQUENCE [LARGE SCALE GENOMIC DNA]</scope>
    <source>
        <strain evidence="3 4">SC16a</strain>
    </source>
</reference>
<accession>A0A2A9PM00</accession>
<dbReference type="AlphaFoldDB" id="A0A2A9PM00"/>
<feature type="region of interest" description="Disordered" evidence="1">
    <location>
        <begin position="241"/>
        <end position="262"/>
    </location>
</feature>
<dbReference type="InterPro" id="IPR024325">
    <property type="entry name" value="DUF3835"/>
</dbReference>
<keyword evidence="4" id="KW-1185">Reference proteome</keyword>
<feature type="domain" description="DUF3835" evidence="2">
    <location>
        <begin position="500"/>
        <end position="575"/>
    </location>
</feature>
<feature type="region of interest" description="Disordered" evidence="1">
    <location>
        <begin position="286"/>
        <end position="321"/>
    </location>
</feature>
<name>A0A2A9PM00_OPHUN</name>
<dbReference type="GO" id="GO:0019212">
    <property type="term" value="F:phosphatase inhibitor activity"/>
    <property type="evidence" value="ECO:0007669"/>
    <property type="project" value="TreeGrafter"/>
</dbReference>
<evidence type="ECO:0000313" key="4">
    <source>
        <dbReference type="Proteomes" id="UP000037136"/>
    </source>
</evidence>
<feature type="region of interest" description="Disordered" evidence="1">
    <location>
        <begin position="334"/>
        <end position="408"/>
    </location>
</feature>
<dbReference type="GO" id="GO:0003682">
    <property type="term" value="F:chromatin binding"/>
    <property type="evidence" value="ECO:0007669"/>
    <property type="project" value="TreeGrafter"/>
</dbReference>
<feature type="region of interest" description="Disordered" evidence="1">
    <location>
        <begin position="438"/>
        <end position="532"/>
    </location>
</feature>
<dbReference type="GO" id="GO:0003714">
    <property type="term" value="F:transcription corepressor activity"/>
    <property type="evidence" value="ECO:0007669"/>
    <property type="project" value="TreeGrafter"/>
</dbReference>
<dbReference type="OrthoDB" id="21413at2759"/>
<feature type="compositionally biased region" description="Acidic residues" evidence="1">
    <location>
        <begin position="286"/>
        <end position="310"/>
    </location>
</feature>
<dbReference type="STRING" id="268505.A0A2A9PM00"/>
<dbReference type="Pfam" id="PF13758">
    <property type="entry name" value="Prefoldin_3"/>
    <property type="match status" value="1"/>
</dbReference>
<evidence type="ECO:0000259" key="2">
    <source>
        <dbReference type="Pfam" id="PF12927"/>
    </source>
</evidence>
<dbReference type="InterPro" id="IPR039553">
    <property type="entry name" value="Prefoldin-like"/>
</dbReference>
<dbReference type="PANTHER" id="PTHR15111">
    <property type="entry name" value="RNA POLYMERASE II SUBUNIT 5-MEDIATING PROTEIN NNX3"/>
    <property type="match status" value="1"/>
</dbReference>
<proteinExistence type="predicted"/>
<gene>
    <name evidence="3" type="ORF">XA68_14375</name>
</gene>
<evidence type="ECO:0000256" key="1">
    <source>
        <dbReference type="SAM" id="MobiDB-lite"/>
    </source>
</evidence>
<feature type="region of interest" description="Disordered" evidence="1">
    <location>
        <begin position="105"/>
        <end position="126"/>
    </location>
</feature>
<reference evidence="3 4" key="2">
    <citation type="journal article" date="2017" name="Sci. Rep.">
        <title>Ant-infecting Ophiocordyceps genomes reveal a high diversity of potential behavioral manipulation genes and a possible major role for enterotoxins.</title>
        <authorList>
            <person name="de Bekker C."/>
            <person name="Ohm R.A."/>
            <person name="Evans H.C."/>
            <person name="Brachmann A."/>
            <person name="Hughes D.P."/>
        </authorList>
    </citation>
    <scope>NUCLEOTIDE SEQUENCE [LARGE SCALE GENOMIC DNA]</scope>
    <source>
        <strain evidence="3 4">SC16a</strain>
    </source>
</reference>
<dbReference type="InterPro" id="IPR052255">
    <property type="entry name" value="RNA_pol_II_subunit5-mediator"/>
</dbReference>